<sequence length="62" mass="6861">MVKNLPLLMAMMLIGVSTLTIGLNTHLPEFIKLPLLIVSCVLNVWSMMGLILHVGMKKLSKN</sequence>
<name>A0A0Q9Y6P5_9BACI</name>
<comment type="caution">
    <text evidence="2">The sequence shown here is derived from an EMBL/GenBank/DDBJ whole genome shotgun (WGS) entry which is preliminary data.</text>
</comment>
<keyword evidence="1" id="KW-1133">Transmembrane helix</keyword>
<organism evidence="2 3">
    <name type="scientific">Lederbergia galactosidilytica</name>
    <dbReference type="NCBI Taxonomy" id="217031"/>
    <lineage>
        <taxon>Bacteria</taxon>
        <taxon>Bacillati</taxon>
        <taxon>Bacillota</taxon>
        <taxon>Bacilli</taxon>
        <taxon>Bacillales</taxon>
        <taxon>Bacillaceae</taxon>
        <taxon>Lederbergia</taxon>
    </lineage>
</organism>
<keyword evidence="1" id="KW-0472">Membrane</keyword>
<dbReference type="EMBL" id="LGPB01000128">
    <property type="protein sequence ID" value="KRG11320.1"/>
    <property type="molecule type" value="Genomic_DNA"/>
</dbReference>
<dbReference type="Proteomes" id="UP000053881">
    <property type="component" value="Unassembled WGS sequence"/>
</dbReference>
<protein>
    <submittedName>
        <fullName evidence="2">Uncharacterized protein</fullName>
    </submittedName>
</protein>
<dbReference type="AlphaFoldDB" id="A0A0Q9Y6P5"/>
<proteinExistence type="predicted"/>
<feature type="transmembrane region" description="Helical" evidence="1">
    <location>
        <begin position="33"/>
        <end position="54"/>
    </location>
</feature>
<accession>A0A0Q9Y6P5</accession>
<reference evidence="2 3" key="1">
    <citation type="submission" date="2015-06" db="EMBL/GenBank/DDBJ databases">
        <title>Genome sequencing project of Bacillus galactosidilyticus PL133.</title>
        <authorList>
            <person name="Gaiero J."/>
            <person name="Nicol R."/>
            <person name="Habash M."/>
        </authorList>
    </citation>
    <scope>NUCLEOTIDE SEQUENCE [LARGE SCALE GENOMIC DNA]</scope>
    <source>
        <strain evidence="2 3">PL133</strain>
    </source>
</reference>
<evidence type="ECO:0000256" key="1">
    <source>
        <dbReference type="SAM" id="Phobius"/>
    </source>
</evidence>
<evidence type="ECO:0000313" key="2">
    <source>
        <dbReference type="EMBL" id="KRG11320.1"/>
    </source>
</evidence>
<keyword evidence="1" id="KW-0812">Transmembrane</keyword>
<evidence type="ECO:0000313" key="3">
    <source>
        <dbReference type="Proteomes" id="UP000053881"/>
    </source>
</evidence>
<dbReference type="PATRIC" id="fig|217031.4.peg.6285"/>
<feature type="transmembrane region" description="Helical" evidence="1">
    <location>
        <begin position="7"/>
        <end position="27"/>
    </location>
</feature>
<gene>
    <name evidence="2" type="ORF">ACA29_18550</name>
</gene>